<accession>A0ABY6I0K3</accession>
<reference evidence="1" key="1">
    <citation type="submission" date="2022-09" db="EMBL/GenBank/DDBJ databases">
        <title>Actin cytoskeleton and complex cell architecture in an #Asgard archaeon.</title>
        <authorList>
            <person name="Ponce Toledo R.I."/>
            <person name="Schleper C."/>
            <person name="Rodrigues Oliveira T."/>
            <person name="Wollweber F."/>
            <person name="Xu J."/>
            <person name="Rittmann S."/>
            <person name="Klingl A."/>
            <person name="Pilhofer M."/>
        </authorList>
    </citation>
    <scope>NUCLEOTIDE SEQUENCE</scope>
    <source>
        <strain evidence="1">B-35</strain>
    </source>
</reference>
<name>A0ABY6I0K3_9ARCH</name>
<gene>
    <name evidence="1" type="ORF">NEF87_004631</name>
</gene>
<sequence>MSAASLTNPVEILKLLNSKLEEDKSLGYEAFLRRTHWFSGTTANDLKRFACNQLNVKPRDVLASIKNIEPAFLWASQDGLETAKLKMVEAAHAYSKIIEASLPPVIVWNFFDSQAIRLIVHDGHHRTYYAHRNGIRIPAVILEPLGNYSKMEDKFRYAFQIRTRVIDLPVSRTKHFDIVTR</sequence>
<protein>
    <recommendedName>
        <fullName evidence="3">ParB/Sulfiredoxin domain-containing protein</fullName>
    </recommendedName>
</protein>
<evidence type="ECO:0008006" key="3">
    <source>
        <dbReference type="Google" id="ProtNLM"/>
    </source>
</evidence>
<keyword evidence="2" id="KW-1185">Reference proteome</keyword>
<evidence type="ECO:0000313" key="1">
    <source>
        <dbReference type="EMBL" id="UYP48346.1"/>
    </source>
</evidence>
<organism evidence="1 2">
    <name type="scientific">Candidatus Lokiarchaeum ossiferum</name>
    <dbReference type="NCBI Taxonomy" id="2951803"/>
    <lineage>
        <taxon>Archaea</taxon>
        <taxon>Promethearchaeati</taxon>
        <taxon>Promethearchaeota</taxon>
        <taxon>Promethearchaeia</taxon>
        <taxon>Promethearchaeales</taxon>
        <taxon>Promethearchaeaceae</taxon>
        <taxon>Candidatus Lokiarchaeum</taxon>
    </lineage>
</organism>
<evidence type="ECO:0000313" key="2">
    <source>
        <dbReference type="Proteomes" id="UP001208689"/>
    </source>
</evidence>
<dbReference type="EMBL" id="CP104013">
    <property type="protein sequence ID" value="UYP48346.1"/>
    <property type="molecule type" value="Genomic_DNA"/>
</dbReference>
<proteinExistence type="predicted"/>
<dbReference type="Proteomes" id="UP001208689">
    <property type="component" value="Chromosome"/>
</dbReference>